<evidence type="ECO:0000256" key="2">
    <source>
        <dbReference type="ARBA" id="ARBA00013977"/>
    </source>
</evidence>
<dbReference type="KEGG" id="ccan:109700221"/>
<organism evidence="7">
    <name type="scientific">Castor canadensis</name>
    <name type="common">American beaver</name>
    <dbReference type="NCBI Taxonomy" id="51338"/>
    <lineage>
        <taxon>Eukaryota</taxon>
        <taxon>Metazoa</taxon>
        <taxon>Chordata</taxon>
        <taxon>Craniata</taxon>
        <taxon>Vertebrata</taxon>
        <taxon>Euteleostomi</taxon>
        <taxon>Mammalia</taxon>
        <taxon>Eutheria</taxon>
        <taxon>Euarchontoglires</taxon>
        <taxon>Glires</taxon>
        <taxon>Rodentia</taxon>
        <taxon>Castorimorpha</taxon>
        <taxon>Castoridae</taxon>
        <taxon>Castor</taxon>
    </lineage>
</organism>
<reference evidence="7" key="1">
    <citation type="submission" date="2025-08" db="UniProtKB">
        <authorList>
            <consortium name="RefSeq"/>
        </authorList>
    </citation>
    <scope>IDENTIFICATION</scope>
</reference>
<name>A0A8B7WAC0_CASCN</name>
<evidence type="ECO:0000313" key="7">
    <source>
        <dbReference type="RefSeq" id="XP_020040878.2"/>
    </source>
</evidence>
<dbReference type="PANTHER" id="PTHR13628:SF1">
    <property type="entry name" value="TRANSMEMBRANE PROTEIN 267"/>
    <property type="match status" value="1"/>
</dbReference>
<protein>
    <recommendedName>
        <fullName evidence="2">Transmembrane protein 267</fullName>
    </recommendedName>
</protein>
<keyword evidence="4" id="KW-1133">Transmembrane helix</keyword>
<gene>
    <name evidence="7" type="primary">Tmem267</name>
</gene>
<evidence type="ECO:0000256" key="4">
    <source>
        <dbReference type="ARBA" id="ARBA00022989"/>
    </source>
</evidence>
<dbReference type="GeneID" id="109700221"/>
<dbReference type="InterPro" id="IPR026572">
    <property type="entry name" value="TMEM267"/>
</dbReference>
<dbReference type="Proteomes" id="UP001732720">
    <property type="component" value="Chromosome 6"/>
</dbReference>
<sequence>MMASEMDKTRALLQSCSTESIISSLGLGIFCMVADKLLQFSIIHQSEWLRSLSDNAIHGVIGMWSWAIVIGIKKKADVGEIILAGFLASVIDIDHFFLAKSLSLKAALSLPRRPFLHCSTVIPIAALTLKFIMHIFKLKDSWHFLPWMLFVSWTSHHIRDGIRHGLWICPFGKTSPLPFWLYVIMTSTLPHMCSFVMYLTGTRQMMPSKPGIRIDV</sequence>
<keyword evidence="5" id="KW-0472">Membrane</keyword>
<evidence type="ECO:0000256" key="3">
    <source>
        <dbReference type="ARBA" id="ARBA00022692"/>
    </source>
</evidence>
<dbReference type="CTD" id="64417"/>
<evidence type="ECO:0000313" key="6">
    <source>
        <dbReference type="Proteomes" id="UP001732720"/>
    </source>
</evidence>
<dbReference type="PANTHER" id="PTHR13628">
    <property type="entry name" value="TRANSMEMBRANE PROTEIN 267"/>
    <property type="match status" value="1"/>
</dbReference>
<evidence type="ECO:0000256" key="1">
    <source>
        <dbReference type="ARBA" id="ARBA00004141"/>
    </source>
</evidence>
<dbReference type="GO" id="GO:0016020">
    <property type="term" value="C:membrane"/>
    <property type="evidence" value="ECO:0007669"/>
    <property type="project" value="UniProtKB-SubCell"/>
</dbReference>
<accession>A0A8B7WAC0</accession>
<proteinExistence type="predicted"/>
<comment type="subcellular location">
    <subcellularLocation>
        <location evidence="1">Membrane</location>
        <topology evidence="1">Multi-pass membrane protein</topology>
    </subcellularLocation>
</comment>
<dbReference type="RefSeq" id="XP_020040878.2">
    <property type="nucleotide sequence ID" value="XM_020185289.2"/>
</dbReference>
<dbReference type="AlphaFoldDB" id="A0A8B7WAC0"/>
<keyword evidence="6" id="KW-1185">Reference proteome</keyword>
<keyword evidence="3 7" id="KW-0812">Transmembrane</keyword>
<dbReference type="OrthoDB" id="10014558at2759"/>
<evidence type="ECO:0000256" key="5">
    <source>
        <dbReference type="ARBA" id="ARBA00023136"/>
    </source>
</evidence>